<evidence type="ECO:0000256" key="2">
    <source>
        <dbReference type="ARBA" id="ARBA00004300"/>
    </source>
</evidence>
<evidence type="ECO:0000256" key="13">
    <source>
        <dbReference type="ARBA" id="ARBA00022833"/>
    </source>
</evidence>
<dbReference type="FunFam" id="2.30.30.190:FF:000021">
    <property type="entry name" value="Cylindromatosis (turban tumor syndrome), like"/>
    <property type="match status" value="1"/>
</dbReference>
<keyword evidence="13" id="KW-0862">Zinc</keyword>
<dbReference type="HOGENOM" id="CLU_003910_0_0_1"/>
<dbReference type="Gene3D" id="3.90.70.10">
    <property type="entry name" value="Cysteine proteinases"/>
    <property type="match status" value="1"/>
</dbReference>
<keyword evidence="6" id="KW-0963">Cytoplasm</keyword>
<dbReference type="Ensembl" id="ENSAMXT00000010808.2">
    <property type="protein sequence ID" value="ENSAMXP00000010808.2"/>
    <property type="gene ID" value="ENSAMXG00000010517.2"/>
</dbReference>
<dbReference type="Proteomes" id="UP000018467">
    <property type="component" value="Unassembled WGS sequence"/>
</dbReference>
<comment type="catalytic activity">
    <reaction evidence="1">
        <text>Thiol-dependent hydrolysis of ester, thioester, amide, peptide and isopeptide bonds formed by the C-terminal Gly of ubiquitin (a 76-residue protein attached to proteins as an intracellular targeting signal).</text>
        <dbReference type="EC" id="3.4.19.12"/>
    </reaction>
</comment>
<evidence type="ECO:0000259" key="14">
    <source>
        <dbReference type="PROSITE" id="PS50235"/>
    </source>
</evidence>
<keyword evidence="7" id="KW-0597">Phosphoprotein</keyword>
<dbReference type="PANTHER" id="PTHR11830">
    <property type="entry name" value="40S RIBOSOMAL PROTEIN S3A"/>
    <property type="match status" value="1"/>
</dbReference>
<organism evidence="16 17">
    <name type="scientific">Astyanax mexicanus</name>
    <name type="common">Blind cave fish</name>
    <name type="synonym">Astyanax fasciatus mexicanus</name>
    <dbReference type="NCBI Taxonomy" id="7994"/>
    <lineage>
        <taxon>Eukaryota</taxon>
        <taxon>Metazoa</taxon>
        <taxon>Chordata</taxon>
        <taxon>Craniata</taxon>
        <taxon>Vertebrata</taxon>
        <taxon>Euteleostomi</taxon>
        <taxon>Actinopterygii</taxon>
        <taxon>Neopterygii</taxon>
        <taxon>Teleostei</taxon>
        <taxon>Ostariophysi</taxon>
        <taxon>Characiformes</taxon>
        <taxon>Characoidei</taxon>
        <taxon>Acestrorhamphidae</taxon>
        <taxon>Acestrorhamphinae</taxon>
        <taxon>Astyanax</taxon>
    </lineage>
</organism>
<dbReference type="AlphaFoldDB" id="W5KT96"/>
<dbReference type="GO" id="GO:0006508">
    <property type="term" value="P:proteolysis"/>
    <property type="evidence" value="ECO:0007669"/>
    <property type="project" value="UniProtKB-KW"/>
</dbReference>
<keyword evidence="17" id="KW-1185">Reference proteome</keyword>
<comment type="similarity">
    <text evidence="4">Belongs to the peptidase C19 family.</text>
</comment>
<evidence type="ECO:0000256" key="10">
    <source>
        <dbReference type="ARBA" id="ARBA00022786"/>
    </source>
</evidence>
<dbReference type="GO" id="GO:0048471">
    <property type="term" value="C:perinuclear region of cytoplasm"/>
    <property type="evidence" value="ECO:0007669"/>
    <property type="project" value="UniProtKB-SubCell"/>
</dbReference>
<evidence type="ECO:0000256" key="11">
    <source>
        <dbReference type="ARBA" id="ARBA00022801"/>
    </source>
</evidence>
<reference evidence="16" key="3">
    <citation type="submission" date="2025-08" db="UniProtKB">
        <authorList>
            <consortium name="Ensembl"/>
        </authorList>
    </citation>
    <scope>IDENTIFICATION</scope>
</reference>
<dbReference type="EC" id="3.4.19.12" evidence="5"/>
<dbReference type="InterPro" id="IPR028889">
    <property type="entry name" value="USP"/>
</dbReference>
<dbReference type="FunFam" id="3.90.70.10:FF:000009">
    <property type="entry name" value="Putative ubiquitin carboxyl-terminal hydrolase CYLD"/>
    <property type="match status" value="1"/>
</dbReference>
<dbReference type="InterPro" id="IPR038765">
    <property type="entry name" value="Papain-like_cys_pep_sf"/>
</dbReference>
<reference evidence="17" key="1">
    <citation type="submission" date="2013-03" db="EMBL/GenBank/DDBJ databases">
        <authorList>
            <person name="Jeffery W."/>
            <person name="Warren W."/>
            <person name="Wilson R.K."/>
        </authorList>
    </citation>
    <scope>NUCLEOTIDE SEQUENCE</scope>
    <source>
        <strain evidence="17">female</strain>
    </source>
</reference>
<dbReference type="Bgee" id="ENSAMXG00000010517">
    <property type="expression patterns" value="Expressed in mesonephros and 13 other cell types or tissues"/>
</dbReference>
<dbReference type="InParanoid" id="W5KT96"/>
<keyword evidence="10" id="KW-0833">Ubl conjugation pathway</keyword>
<evidence type="ECO:0000313" key="17">
    <source>
        <dbReference type="Proteomes" id="UP000018467"/>
    </source>
</evidence>
<dbReference type="GeneTree" id="ENSGT00940000164912"/>
<dbReference type="Gene3D" id="2.30.30.190">
    <property type="entry name" value="CAP Gly-rich-like domain"/>
    <property type="match status" value="2"/>
</dbReference>
<dbReference type="InterPro" id="IPR000938">
    <property type="entry name" value="CAP-Gly_domain"/>
</dbReference>
<evidence type="ECO:0000256" key="12">
    <source>
        <dbReference type="ARBA" id="ARBA00022807"/>
    </source>
</evidence>
<feature type="domain" description="CAP-Gly" evidence="15">
    <location>
        <begin position="288"/>
        <end position="330"/>
    </location>
</feature>
<name>W5KT96_ASTMX</name>
<dbReference type="GO" id="GO:0046872">
    <property type="term" value="F:metal ion binding"/>
    <property type="evidence" value="ECO:0007669"/>
    <property type="project" value="UniProtKB-KW"/>
</dbReference>
<dbReference type="eggNOG" id="KOG3556">
    <property type="taxonomic scope" value="Eukaryota"/>
</dbReference>
<keyword evidence="12" id="KW-0788">Thiol protease</keyword>
<dbReference type="SUPFAM" id="SSF74924">
    <property type="entry name" value="Cap-Gly domain"/>
    <property type="match status" value="2"/>
</dbReference>
<reference evidence="17" key="2">
    <citation type="journal article" date="2014" name="Nat. Commun.">
        <title>The cavefish genome reveals candidate genes for eye loss.</title>
        <authorList>
            <person name="McGaugh S.E."/>
            <person name="Gross J.B."/>
            <person name="Aken B."/>
            <person name="Blin M."/>
            <person name="Borowsky R."/>
            <person name="Chalopin D."/>
            <person name="Hinaux H."/>
            <person name="Jeffery W.R."/>
            <person name="Keene A."/>
            <person name="Ma L."/>
            <person name="Minx P."/>
            <person name="Murphy D."/>
            <person name="O'Quin K.E."/>
            <person name="Retaux S."/>
            <person name="Rohner N."/>
            <person name="Searle S.M."/>
            <person name="Stahl B.A."/>
            <person name="Tabin C."/>
            <person name="Volff J.N."/>
            <person name="Yoshizawa M."/>
            <person name="Warren W.C."/>
        </authorList>
    </citation>
    <scope>NUCLEOTIDE SEQUENCE [LARGE SCALE GENOMIC DNA]</scope>
    <source>
        <strain evidence="17">female</strain>
    </source>
</reference>
<dbReference type="GO" id="GO:0004843">
    <property type="term" value="F:cysteine-type deubiquitinase activity"/>
    <property type="evidence" value="ECO:0007669"/>
    <property type="project" value="UniProtKB-EC"/>
</dbReference>
<accession>W5KT96</accession>
<reference evidence="16" key="4">
    <citation type="submission" date="2025-09" db="UniProtKB">
        <authorList>
            <consortium name="Ensembl"/>
        </authorList>
    </citation>
    <scope>IDENTIFICATION</scope>
</reference>
<dbReference type="Pfam" id="PF01302">
    <property type="entry name" value="CAP_GLY"/>
    <property type="match status" value="2"/>
</dbReference>
<dbReference type="InterPro" id="IPR036859">
    <property type="entry name" value="CAP-Gly_dom_sf"/>
</dbReference>
<comment type="subcellular location">
    <subcellularLocation>
        <location evidence="2">Cytoplasm</location>
        <location evidence="2">Cytoskeleton</location>
        <location evidence="2">Microtubule organizing center</location>
        <location evidence="2">Centrosome</location>
    </subcellularLocation>
    <subcellularLocation>
        <location evidence="3">Cytoplasm</location>
        <location evidence="3">Perinuclear region</location>
    </subcellularLocation>
</comment>
<proteinExistence type="inferred from homology"/>
<evidence type="ECO:0000259" key="15">
    <source>
        <dbReference type="PROSITE" id="PS50245"/>
    </source>
</evidence>
<dbReference type="FunCoup" id="W5KT96">
    <property type="interactions" value="73"/>
</dbReference>
<evidence type="ECO:0000256" key="4">
    <source>
        <dbReference type="ARBA" id="ARBA00009085"/>
    </source>
</evidence>
<keyword evidence="8" id="KW-0645">Protease</keyword>
<dbReference type="GO" id="GO:0005813">
    <property type="term" value="C:centrosome"/>
    <property type="evidence" value="ECO:0007669"/>
    <property type="project" value="UniProtKB-SubCell"/>
</dbReference>
<evidence type="ECO:0000256" key="8">
    <source>
        <dbReference type="ARBA" id="ARBA00022670"/>
    </source>
</evidence>
<dbReference type="SMART" id="SM01052">
    <property type="entry name" value="CAP_GLY"/>
    <property type="match status" value="2"/>
</dbReference>
<dbReference type="STRING" id="7994.ENSAMXP00000010808"/>
<feature type="domain" description="USP" evidence="14">
    <location>
        <begin position="380"/>
        <end position="732"/>
    </location>
</feature>
<dbReference type="PROSITE" id="PS50245">
    <property type="entry name" value="CAP_GLY_2"/>
    <property type="match status" value="2"/>
</dbReference>
<evidence type="ECO:0000256" key="1">
    <source>
        <dbReference type="ARBA" id="ARBA00000707"/>
    </source>
</evidence>
<sequence>MAPKAKNIYFIITTTPASYGWIQSGKICYVKEDLYSQPKKLKKDTIPVRLLGSTFDLDLPLNCLHILTQEMAELLLAIDSNKDRLDACRLSESLDQALTLVKGSEVTVEQNGKWLKGVIKYTGRLNEPIKDPIAGVFFGVELQGDDKGKGQNNGTHHFKRLFTCGENCGIFAPFNRIRPVHSAPADTSHPAPWSSQAETAEEELSVGDRVSYFIGSEMHSGMVLEILKSKGMVLISTDRDEHGKEGGERKISLDCKMDTSKNPEINLNSVVEVDLAKGPTYGTVRWIGHLPEKTDLMAGLELEEDWGVNDGTFRNDRYFFCPPKRGIFVKVASCRPDSRFLGDNASDGHFVSAVQDLQDNVPVPPLRSQDVKDFLIGKQRGIQGHCNSCYMDSALFLFTCSSVLDSLLYKGTNQNDKHIQETLRKEIVGPLRTGFVADRSVMKLRQQLQERGHSPSYTTDEKPEEFLTLIMQDILSLEPPLKKPLGMKKVETSFFYQIFVDYNNTLVLPTVQQLLEHSFYTSCLRLEEVPSCLILTMPRSGKQFKMFPKIIPSLELDITALLYNPQQCVLCGQLAHVECTECFGDPVFGNTGFKHLCDTCSAQVHLHPSRRPHKPTTMTLPEGFIRMWGSGGPPHSPPREKLELFAVLCIETSHYVSFVKHGPKATDWIFFDSMADRIEINGYNVPQVKECPEVGRYLTMPLAELAAQVPREMEGVAKRLFCDGYMYLYQSPNMGLYH</sequence>
<evidence type="ECO:0000256" key="9">
    <source>
        <dbReference type="ARBA" id="ARBA00022723"/>
    </source>
</evidence>
<evidence type="ECO:0000256" key="7">
    <source>
        <dbReference type="ARBA" id="ARBA00022553"/>
    </source>
</evidence>
<keyword evidence="11" id="KW-0378">Hydrolase</keyword>
<evidence type="ECO:0000256" key="5">
    <source>
        <dbReference type="ARBA" id="ARBA00012759"/>
    </source>
</evidence>
<protein>
    <recommendedName>
        <fullName evidence="5">ubiquitinyl hydrolase 1</fullName>
        <ecNumber evidence="5">3.4.19.12</ecNumber>
    </recommendedName>
</protein>
<evidence type="ECO:0000256" key="6">
    <source>
        <dbReference type="ARBA" id="ARBA00022490"/>
    </source>
</evidence>
<keyword evidence="9" id="KW-0479">Metal-binding</keyword>
<dbReference type="SUPFAM" id="SSF54001">
    <property type="entry name" value="Cysteine proteinases"/>
    <property type="match status" value="1"/>
</dbReference>
<dbReference type="PROSITE" id="PS50235">
    <property type="entry name" value="USP_3"/>
    <property type="match status" value="1"/>
</dbReference>
<evidence type="ECO:0000256" key="3">
    <source>
        <dbReference type="ARBA" id="ARBA00004556"/>
    </source>
</evidence>
<evidence type="ECO:0000313" key="16">
    <source>
        <dbReference type="Ensembl" id="ENSAMXP00000010808.2"/>
    </source>
</evidence>
<feature type="domain" description="CAP-Gly" evidence="15">
    <location>
        <begin position="128"/>
        <end position="173"/>
    </location>
</feature>